<evidence type="ECO:0000313" key="1">
    <source>
        <dbReference type="EMBL" id="PCJ42646.1"/>
    </source>
</evidence>
<evidence type="ECO:0000313" key="2">
    <source>
        <dbReference type="Proteomes" id="UP000228987"/>
    </source>
</evidence>
<dbReference type="Proteomes" id="UP000228987">
    <property type="component" value="Unassembled WGS sequence"/>
</dbReference>
<proteinExistence type="predicted"/>
<dbReference type="AlphaFoldDB" id="A0A2A5CGY3"/>
<dbReference type="EMBL" id="NVWI01000002">
    <property type="protein sequence ID" value="PCJ42646.1"/>
    <property type="molecule type" value="Genomic_DNA"/>
</dbReference>
<accession>A0A2A5CGY3</accession>
<comment type="caution">
    <text evidence="1">The sequence shown here is derived from an EMBL/GenBank/DDBJ whole genome shotgun (WGS) entry which is preliminary data.</text>
</comment>
<protein>
    <recommendedName>
        <fullName evidence="3">Transcriptional regulator</fullName>
    </recommendedName>
</protein>
<gene>
    <name evidence="1" type="ORF">COA71_03830</name>
</gene>
<organism evidence="1 2">
    <name type="scientific">SAR86 cluster bacterium</name>
    <dbReference type="NCBI Taxonomy" id="2030880"/>
    <lineage>
        <taxon>Bacteria</taxon>
        <taxon>Pseudomonadati</taxon>
        <taxon>Pseudomonadota</taxon>
        <taxon>Gammaproteobacteria</taxon>
        <taxon>SAR86 cluster</taxon>
    </lineage>
</organism>
<evidence type="ECO:0008006" key="3">
    <source>
        <dbReference type="Google" id="ProtNLM"/>
    </source>
</evidence>
<sequence>MQTLTKLLLQEGLTRPIVSDTQIARVVEGTTQRRYNLVNRALNAGELHRLPRGLHLLSKPYRDFEHHPFALAQLMLPGSYVSLETALSFHGWIPETVYVSASIVPTSKSVSFDDELTGRFSYHPISTMEGHFLELVGRVTTEHQAMLVANPIRALMDLICLRKLEWQGLEWFEKSMRIESELLGGVTASQIFTLKSVYKQKRMQHYLAELEKALGFELLS</sequence>
<reference evidence="2" key="1">
    <citation type="submission" date="2017-08" db="EMBL/GenBank/DDBJ databases">
        <title>A dynamic microbial community with high functional redundancy inhabits the cold, oxic subseafloor aquifer.</title>
        <authorList>
            <person name="Tully B.J."/>
            <person name="Wheat C.G."/>
            <person name="Glazer B.T."/>
            <person name="Huber J.A."/>
        </authorList>
    </citation>
    <scope>NUCLEOTIDE SEQUENCE [LARGE SCALE GENOMIC DNA]</scope>
</reference>
<name>A0A2A5CGY3_9GAMM</name>